<dbReference type="AlphaFoldDB" id="A0AAV5ADJ3"/>
<name>A0AAV5ADJ3_9AGAM</name>
<gene>
    <name evidence="1" type="ORF">Clacol_005007</name>
</gene>
<comment type="caution">
    <text evidence="1">The sequence shown here is derived from an EMBL/GenBank/DDBJ whole genome shotgun (WGS) entry which is preliminary data.</text>
</comment>
<organism evidence="1 2">
    <name type="scientific">Clathrus columnatus</name>
    <dbReference type="NCBI Taxonomy" id="1419009"/>
    <lineage>
        <taxon>Eukaryota</taxon>
        <taxon>Fungi</taxon>
        <taxon>Dikarya</taxon>
        <taxon>Basidiomycota</taxon>
        <taxon>Agaricomycotina</taxon>
        <taxon>Agaricomycetes</taxon>
        <taxon>Phallomycetidae</taxon>
        <taxon>Phallales</taxon>
        <taxon>Clathraceae</taxon>
        <taxon>Clathrus</taxon>
    </lineage>
</organism>
<proteinExistence type="predicted"/>
<evidence type="ECO:0000313" key="1">
    <source>
        <dbReference type="EMBL" id="GJJ10779.1"/>
    </source>
</evidence>
<protein>
    <recommendedName>
        <fullName evidence="3">F-box domain-containing protein</fullName>
    </recommendedName>
</protein>
<reference evidence="1" key="1">
    <citation type="submission" date="2021-10" db="EMBL/GenBank/DDBJ databases">
        <title>De novo Genome Assembly of Clathrus columnatus (Basidiomycota, Fungi) Using Illumina and Nanopore Sequence Data.</title>
        <authorList>
            <person name="Ogiso-Tanaka E."/>
            <person name="Itagaki H."/>
            <person name="Hosoya T."/>
            <person name="Hosaka K."/>
        </authorList>
    </citation>
    <scope>NUCLEOTIDE SEQUENCE</scope>
    <source>
        <strain evidence="1">MO-923</strain>
    </source>
</reference>
<keyword evidence="2" id="KW-1185">Reference proteome</keyword>
<accession>A0AAV5ADJ3</accession>
<sequence length="331" mass="37889">MKIPIELVHSVVDNVTETSDLISFGLTCKSFAAIVFPTHLMYHSICGYVHGTNLWIHLNQNPKYCRYIRRLKIKDYEIKDDPPKMRLTHFDVDLTDNQYKTPKDKPWLLWLYELIGQNIVSDAFAEEFVSRGRWPKLRTLSLSISEDPGTAESIGDFIGFHSNIVSLEWHIEFGSDDSDDSDDSDSSGDDLLYPKGKRLAITSLPPGSLPRLQALHANGDLADLVRSLSTMKNLKLILGFQFWEEGLDEDWGVDYRTQDEIQMIPMLESFAILMQRYLAWNFVRFTFQLSNAQVLLGVGNGLGCHWGTFIRRENMNSVFPKNTMNLCLSLK</sequence>
<evidence type="ECO:0008006" key="3">
    <source>
        <dbReference type="Google" id="ProtNLM"/>
    </source>
</evidence>
<evidence type="ECO:0000313" key="2">
    <source>
        <dbReference type="Proteomes" id="UP001050691"/>
    </source>
</evidence>
<dbReference type="Proteomes" id="UP001050691">
    <property type="component" value="Unassembled WGS sequence"/>
</dbReference>
<dbReference type="EMBL" id="BPWL01000005">
    <property type="protein sequence ID" value="GJJ10779.1"/>
    <property type="molecule type" value="Genomic_DNA"/>
</dbReference>